<evidence type="ECO:0000313" key="2">
    <source>
        <dbReference type="Proteomes" id="UP000005954"/>
    </source>
</evidence>
<reference evidence="1 2" key="1">
    <citation type="submission" date="2005-12" db="EMBL/GenBank/DDBJ databases">
        <authorList>
            <person name="Moran M.A."/>
            <person name="Ferriera S."/>
            <person name="Johnson J."/>
            <person name="Kravitz S."/>
            <person name="Halpern A."/>
            <person name="Remington K."/>
            <person name="Beeson K."/>
            <person name="Tran B."/>
            <person name="Rogers Y.-H."/>
            <person name="Friedman R."/>
            <person name="Venter J.C."/>
        </authorList>
    </citation>
    <scope>NUCLEOTIDE SEQUENCE [LARGE SCALE GENOMIC DNA]</scope>
    <source>
        <strain evidence="2">ATCC BAA-591 / DSM 15170 / ISM</strain>
    </source>
</reference>
<dbReference type="EMBL" id="AALY01000003">
    <property type="protein sequence ID" value="EAP75334.1"/>
    <property type="molecule type" value="Genomic_DNA"/>
</dbReference>
<organism evidence="1 2">
    <name type="scientific">Roseovarius nubinhibens (strain ATCC BAA-591 / DSM 15170 / ISM)</name>
    <dbReference type="NCBI Taxonomy" id="89187"/>
    <lineage>
        <taxon>Bacteria</taxon>
        <taxon>Pseudomonadati</taxon>
        <taxon>Pseudomonadota</taxon>
        <taxon>Alphaproteobacteria</taxon>
        <taxon>Rhodobacterales</taxon>
        <taxon>Roseobacteraceae</taxon>
        <taxon>Roseovarius</taxon>
    </lineage>
</organism>
<dbReference type="eggNOG" id="COG3427">
    <property type="taxonomic scope" value="Bacteria"/>
</dbReference>
<dbReference type="OrthoDB" id="7860307at2"/>
<accession>A3SQC5</accession>
<protein>
    <recommendedName>
        <fullName evidence="3">SRPBCC family protein</fullName>
    </recommendedName>
</protein>
<dbReference type="HOGENOM" id="CLU_138417_0_0_5"/>
<comment type="caution">
    <text evidence="1">The sequence shown here is derived from an EMBL/GenBank/DDBJ whole genome shotgun (WGS) entry which is preliminary data.</text>
</comment>
<evidence type="ECO:0000313" key="1">
    <source>
        <dbReference type="EMBL" id="EAP75334.1"/>
    </source>
</evidence>
<dbReference type="AlphaFoldDB" id="A3SQC5"/>
<dbReference type="InterPro" id="IPR023393">
    <property type="entry name" value="START-like_dom_sf"/>
</dbReference>
<dbReference type="Proteomes" id="UP000005954">
    <property type="component" value="Unassembled WGS sequence"/>
</dbReference>
<dbReference type="Gene3D" id="3.30.530.20">
    <property type="match status" value="1"/>
</dbReference>
<sequence>MKFSSKEDVEAPIDFVFAQVSDFASLERSALRRGAEVQRVDDLTSAGAGMAWDAAFEFRGKRRQTRLELVEYDAPNAMNFLSTSQALTADVAVELVALSRKRTRLQMTIDLKPQNLSARLLVQSLKLARGSIKRKFDKRMVGFARDIEQRHARSA</sequence>
<dbReference type="CDD" id="cd07812">
    <property type="entry name" value="SRPBCC"/>
    <property type="match status" value="1"/>
</dbReference>
<dbReference type="STRING" id="89187.ISM_09436"/>
<keyword evidence="2" id="KW-1185">Reference proteome</keyword>
<gene>
    <name evidence="1" type="ORF">ISM_09436</name>
</gene>
<evidence type="ECO:0008006" key="3">
    <source>
        <dbReference type="Google" id="ProtNLM"/>
    </source>
</evidence>
<dbReference type="RefSeq" id="WP_009813897.1">
    <property type="nucleotide sequence ID" value="NZ_CH724156.1"/>
</dbReference>
<dbReference type="SUPFAM" id="SSF55961">
    <property type="entry name" value="Bet v1-like"/>
    <property type="match status" value="1"/>
</dbReference>
<name>A3SQC5_ROSNI</name>
<proteinExistence type="predicted"/>